<protein>
    <submittedName>
        <fullName evidence="2">Putative Na(+)-translocating NADH-quinone reductase subunit C</fullName>
    </submittedName>
</protein>
<gene>
    <name evidence="2" type="primary">nqrC</name>
    <name evidence="2" type="ORF">CM83_2000</name>
</gene>
<dbReference type="AlphaFoldDB" id="A0A0A9W1U6"/>
<evidence type="ECO:0000256" key="1">
    <source>
        <dbReference type="SAM" id="MobiDB-lite"/>
    </source>
</evidence>
<dbReference type="EMBL" id="GBRD01004348">
    <property type="protein sequence ID" value="JAG61473.1"/>
    <property type="molecule type" value="Transcribed_RNA"/>
</dbReference>
<feature type="region of interest" description="Disordered" evidence="1">
    <location>
        <begin position="1"/>
        <end position="40"/>
    </location>
</feature>
<accession>A0A0A9W1U6</accession>
<reference evidence="3" key="3">
    <citation type="submission" date="2014-09" db="EMBL/GenBank/DDBJ databases">
        <authorList>
            <person name="Magalhaes I.L.F."/>
            <person name="Oliveira U."/>
            <person name="Santos F.R."/>
            <person name="Vidigal T.H.D.A."/>
            <person name="Brescovit A.D."/>
            <person name="Santos A.J."/>
        </authorList>
    </citation>
    <scope>NUCLEOTIDE SEQUENCE</scope>
</reference>
<feature type="compositionally biased region" description="Basic and acidic residues" evidence="1">
    <location>
        <begin position="15"/>
        <end position="27"/>
    </location>
</feature>
<reference evidence="2" key="1">
    <citation type="journal article" date="2014" name="PLoS ONE">
        <title>Transcriptome-Based Identification of ABC Transporters in the Western Tarnished Plant Bug Lygus hesperus.</title>
        <authorList>
            <person name="Hull J.J."/>
            <person name="Chaney K."/>
            <person name="Geib S.M."/>
            <person name="Fabrick J.A."/>
            <person name="Brent C.S."/>
            <person name="Walsh D."/>
            <person name="Lavine L.C."/>
        </authorList>
    </citation>
    <scope>NUCLEOTIDE SEQUENCE</scope>
</reference>
<name>A0A0A9W1U6_LYGHE</name>
<sequence>MTESENENEVPGELSTERGTSEAHVEENGSTSGNLSKILHTDLRRQLAEVSTEPRKEEPLTLDELVKNYVRTMHIPPVIDWRELSDSEGEEDVLEHEEVDTSKFKAEADSIDHESLAKETVELESLDEWEILLKEKAAASASSKPADNKFKSCLLDVKSYGTLFHEPYKEMEMRMEEQCMGCRDFGELGRCVCCGGASVISPSCHLRKDHVKLRLVKEARVYRLMEMGQEFSETDLLECKSSDRGLVNICPSSHSSEN</sequence>
<proteinExistence type="predicted"/>
<reference evidence="2" key="2">
    <citation type="submission" date="2014-07" db="EMBL/GenBank/DDBJ databases">
        <authorList>
            <person name="Hull J."/>
        </authorList>
    </citation>
    <scope>NUCLEOTIDE SEQUENCE</scope>
</reference>
<organism evidence="2">
    <name type="scientific">Lygus hesperus</name>
    <name type="common">Western plant bug</name>
    <dbReference type="NCBI Taxonomy" id="30085"/>
    <lineage>
        <taxon>Eukaryota</taxon>
        <taxon>Metazoa</taxon>
        <taxon>Ecdysozoa</taxon>
        <taxon>Arthropoda</taxon>
        <taxon>Hexapoda</taxon>
        <taxon>Insecta</taxon>
        <taxon>Pterygota</taxon>
        <taxon>Neoptera</taxon>
        <taxon>Paraneoptera</taxon>
        <taxon>Hemiptera</taxon>
        <taxon>Heteroptera</taxon>
        <taxon>Panheteroptera</taxon>
        <taxon>Cimicomorpha</taxon>
        <taxon>Miridae</taxon>
        <taxon>Mirini</taxon>
        <taxon>Lygus</taxon>
    </lineage>
</organism>
<evidence type="ECO:0000313" key="3">
    <source>
        <dbReference type="EMBL" id="JAG61473.1"/>
    </source>
</evidence>
<dbReference type="EMBL" id="GBHO01043181">
    <property type="protein sequence ID" value="JAG00423.1"/>
    <property type="molecule type" value="Transcribed_RNA"/>
</dbReference>
<feature type="compositionally biased region" description="Acidic residues" evidence="1">
    <location>
        <begin position="1"/>
        <end position="10"/>
    </location>
</feature>
<evidence type="ECO:0000313" key="2">
    <source>
        <dbReference type="EMBL" id="JAG00423.1"/>
    </source>
</evidence>